<dbReference type="PANTHER" id="PTHR11739:SF4">
    <property type="entry name" value="CITRATE SYNTHASE, PEROXISOMAL"/>
    <property type="match status" value="1"/>
</dbReference>
<comment type="caution">
    <text evidence="6">The sequence shown here is derived from an EMBL/GenBank/DDBJ whole genome shotgun (WGS) entry which is preliminary data.</text>
</comment>
<feature type="compositionally biased region" description="Basic and acidic residues" evidence="5">
    <location>
        <begin position="19"/>
        <end position="47"/>
    </location>
</feature>
<dbReference type="EMBL" id="DSVQ01000016">
    <property type="protein sequence ID" value="HGT40168.1"/>
    <property type="molecule type" value="Genomic_DNA"/>
</dbReference>
<protein>
    <recommendedName>
        <fullName evidence="3">citrate synthase (unknown stereospecificity)</fullName>
        <ecNumber evidence="3">2.3.3.16</ecNumber>
    </recommendedName>
</protein>
<dbReference type="InterPro" id="IPR016142">
    <property type="entry name" value="Citrate_synth-like_lrg_a-sub"/>
</dbReference>
<evidence type="ECO:0000256" key="4">
    <source>
        <dbReference type="ARBA" id="ARBA00022679"/>
    </source>
</evidence>
<dbReference type="GO" id="GO:0036440">
    <property type="term" value="F:citrate synthase activity"/>
    <property type="evidence" value="ECO:0007669"/>
    <property type="project" value="UniProtKB-EC"/>
</dbReference>
<evidence type="ECO:0000256" key="5">
    <source>
        <dbReference type="SAM" id="MobiDB-lite"/>
    </source>
</evidence>
<dbReference type="InterPro" id="IPR036969">
    <property type="entry name" value="Citrate_synthase_sf"/>
</dbReference>
<sequence>MPAEAAAVLFAGLLARTRAESSHRRTPSDSERKHLPVREPLRAEQHKGLPVNPSASAHAEGPLWTTAISTLEPQLLYRGYPVDELAERSQILETAFVLIAGEIPTDEQLADWQALLHESFALPASLLKWLKRVPSEAELTDVLLAALAREALRSRGEGGDSPRDVYPFWLGRLTALITTWRRLKQGLPLVKPRSELSYVANLWWLLTTQEPPGWLEFVLDAVFILCAEHGLAPSTVAVRMASAARSDFSSALQAGIAVARGSRAAGAAAAALEVLGAVRSPERAGSWVAATLERQGHIPGFRHRAYRVGDPRTESLTTVCRRVAERTGREDREQLASAVEHAVWDRAQLLPALSWPVSRLLDNLRLEQELFVPLYVLSRLAGWTAHFQEQLQQPEQAVVRSRYVGEPLRHLRRMNEPK</sequence>
<evidence type="ECO:0000256" key="2">
    <source>
        <dbReference type="ARBA" id="ARBA00010566"/>
    </source>
</evidence>
<dbReference type="UniPathway" id="UPA00223"/>
<dbReference type="AlphaFoldDB" id="A0A7C4QSC2"/>
<dbReference type="GO" id="GO:0005829">
    <property type="term" value="C:cytosol"/>
    <property type="evidence" value="ECO:0007669"/>
    <property type="project" value="TreeGrafter"/>
</dbReference>
<comment type="similarity">
    <text evidence="2">Belongs to the citrate synthase family.</text>
</comment>
<gene>
    <name evidence="6" type="ORF">ENS64_13045</name>
</gene>
<dbReference type="PANTHER" id="PTHR11739">
    <property type="entry name" value="CITRATE SYNTHASE"/>
    <property type="match status" value="1"/>
</dbReference>
<dbReference type="Pfam" id="PF00285">
    <property type="entry name" value="Citrate_synt"/>
    <property type="match status" value="1"/>
</dbReference>
<dbReference type="EC" id="2.3.3.16" evidence="3"/>
<dbReference type="Gene3D" id="1.10.580.10">
    <property type="entry name" value="Citrate Synthase, domain 1"/>
    <property type="match status" value="1"/>
</dbReference>
<dbReference type="InterPro" id="IPR016143">
    <property type="entry name" value="Citrate_synth-like_sm_a-sub"/>
</dbReference>
<evidence type="ECO:0000256" key="1">
    <source>
        <dbReference type="ARBA" id="ARBA00004751"/>
    </source>
</evidence>
<comment type="pathway">
    <text evidence="1">Carbohydrate metabolism; tricarboxylic acid cycle; isocitrate from oxaloacetate: step 1/2.</text>
</comment>
<evidence type="ECO:0000313" key="6">
    <source>
        <dbReference type="EMBL" id="HGT40168.1"/>
    </source>
</evidence>
<dbReference type="Gene3D" id="1.10.230.10">
    <property type="entry name" value="Cytochrome P450-Terp, domain 2"/>
    <property type="match status" value="1"/>
</dbReference>
<organism evidence="6">
    <name type="scientific">Schlesneria paludicola</name>
    <dbReference type="NCBI Taxonomy" id="360056"/>
    <lineage>
        <taxon>Bacteria</taxon>
        <taxon>Pseudomonadati</taxon>
        <taxon>Planctomycetota</taxon>
        <taxon>Planctomycetia</taxon>
        <taxon>Planctomycetales</taxon>
        <taxon>Planctomycetaceae</taxon>
        <taxon>Schlesneria</taxon>
    </lineage>
</organism>
<name>A0A7C4QSC2_9PLAN</name>
<dbReference type="GO" id="GO:0006099">
    <property type="term" value="P:tricarboxylic acid cycle"/>
    <property type="evidence" value="ECO:0007669"/>
    <property type="project" value="UniProtKB-UniPathway"/>
</dbReference>
<proteinExistence type="inferred from homology"/>
<evidence type="ECO:0000256" key="3">
    <source>
        <dbReference type="ARBA" id="ARBA00012972"/>
    </source>
</evidence>
<keyword evidence="4" id="KW-0808">Transferase</keyword>
<accession>A0A7C4QSC2</accession>
<dbReference type="InterPro" id="IPR002020">
    <property type="entry name" value="Citrate_synthase"/>
</dbReference>
<dbReference type="PRINTS" id="PR00143">
    <property type="entry name" value="CITRTSNTHASE"/>
</dbReference>
<dbReference type="SUPFAM" id="SSF48256">
    <property type="entry name" value="Citrate synthase"/>
    <property type="match status" value="1"/>
</dbReference>
<feature type="region of interest" description="Disordered" evidence="5">
    <location>
        <begin position="19"/>
        <end position="58"/>
    </location>
</feature>
<dbReference type="GO" id="GO:0005975">
    <property type="term" value="P:carbohydrate metabolic process"/>
    <property type="evidence" value="ECO:0007669"/>
    <property type="project" value="TreeGrafter"/>
</dbReference>
<reference evidence="6" key="1">
    <citation type="journal article" date="2020" name="mSystems">
        <title>Genome- and Community-Level Interaction Insights into Carbon Utilization and Element Cycling Functions of Hydrothermarchaeota in Hydrothermal Sediment.</title>
        <authorList>
            <person name="Zhou Z."/>
            <person name="Liu Y."/>
            <person name="Xu W."/>
            <person name="Pan J."/>
            <person name="Luo Z.H."/>
            <person name="Li M."/>
        </authorList>
    </citation>
    <scope>NUCLEOTIDE SEQUENCE [LARGE SCALE GENOMIC DNA]</scope>
    <source>
        <strain evidence="6">SpSt-508</strain>
    </source>
</reference>